<evidence type="ECO:0000256" key="1">
    <source>
        <dbReference type="ARBA" id="ARBA00010617"/>
    </source>
</evidence>
<evidence type="ECO:0000313" key="2">
    <source>
        <dbReference type="EMBL" id="MFF5296459.1"/>
    </source>
</evidence>
<dbReference type="Pfam" id="PF00067">
    <property type="entry name" value="p450"/>
    <property type="match status" value="1"/>
</dbReference>
<dbReference type="PANTHER" id="PTHR46696">
    <property type="entry name" value="P450, PUTATIVE (EUROFUNG)-RELATED"/>
    <property type="match status" value="1"/>
</dbReference>
<evidence type="ECO:0000313" key="3">
    <source>
        <dbReference type="Proteomes" id="UP001602245"/>
    </source>
</evidence>
<gene>
    <name evidence="2" type="ORF">ACFY35_44080</name>
</gene>
<dbReference type="SUPFAM" id="SSF48264">
    <property type="entry name" value="Cytochrome P450"/>
    <property type="match status" value="1"/>
</dbReference>
<dbReference type="InterPro" id="IPR036396">
    <property type="entry name" value="Cyt_P450_sf"/>
</dbReference>
<reference evidence="2 3" key="1">
    <citation type="submission" date="2024-10" db="EMBL/GenBank/DDBJ databases">
        <title>The Natural Products Discovery Center: Release of the First 8490 Sequenced Strains for Exploring Actinobacteria Biosynthetic Diversity.</title>
        <authorList>
            <person name="Kalkreuter E."/>
            <person name="Kautsar S.A."/>
            <person name="Yang D."/>
            <person name="Bader C.D."/>
            <person name="Teijaro C.N."/>
            <person name="Fluegel L."/>
            <person name="Davis C.M."/>
            <person name="Simpson J.R."/>
            <person name="Lauterbach L."/>
            <person name="Steele A.D."/>
            <person name="Gui C."/>
            <person name="Meng S."/>
            <person name="Li G."/>
            <person name="Viehrig K."/>
            <person name="Ye F."/>
            <person name="Su P."/>
            <person name="Kiefer A.F."/>
            <person name="Nichols A."/>
            <person name="Cepeda A.J."/>
            <person name="Yan W."/>
            <person name="Fan B."/>
            <person name="Jiang Y."/>
            <person name="Adhikari A."/>
            <person name="Zheng C.-J."/>
            <person name="Schuster L."/>
            <person name="Cowan T.M."/>
            <person name="Smanski M.J."/>
            <person name="Chevrette M.G."/>
            <person name="De Carvalho L.P.S."/>
            <person name="Shen B."/>
        </authorList>
    </citation>
    <scope>NUCLEOTIDE SEQUENCE [LARGE SCALE GENOMIC DNA]</scope>
    <source>
        <strain evidence="2 3">NPDC000087</strain>
    </source>
</reference>
<accession>A0ABW6WV40</accession>
<dbReference type="PANTHER" id="PTHR46696:SF1">
    <property type="entry name" value="CYTOCHROME P450 YJIB-RELATED"/>
    <property type="match status" value="1"/>
</dbReference>
<name>A0ABW6WV40_9ACTN</name>
<comment type="caution">
    <text evidence="2">The sequence shown here is derived from an EMBL/GenBank/DDBJ whole genome shotgun (WGS) entry which is preliminary data.</text>
</comment>
<dbReference type="EMBL" id="JBIAZU010000008">
    <property type="protein sequence ID" value="MFF5296459.1"/>
    <property type="molecule type" value="Genomic_DNA"/>
</dbReference>
<keyword evidence="3" id="KW-1185">Reference proteome</keyword>
<organism evidence="2 3">
    <name type="scientific">Paractinoplanes globisporus</name>
    <dbReference type="NCBI Taxonomy" id="113565"/>
    <lineage>
        <taxon>Bacteria</taxon>
        <taxon>Bacillati</taxon>
        <taxon>Actinomycetota</taxon>
        <taxon>Actinomycetes</taxon>
        <taxon>Micromonosporales</taxon>
        <taxon>Micromonosporaceae</taxon>
        <taxon>Paractinoplanes</taxon>
    </lineage>
</organism>
<comment type="similarity">
    <text evidence="1">Belongs to the cytochrome P450 family.</text>
</comment>
<dbReference type="Gene3D" id="1.10.630.10">
    <property type="entry name" value="Cytochrome P450"/>
    <property type="match status" value="1"/>
</dbReference>
<sequence>MPGPDRAQFQTHVRDLSQLLDTITPDVIAKADPAAATMRAYLASLVDERRRAPREDLISALVAAEDEGDQLDEDELITMAALLFAAGFETTTNLLANG</sequence>
<dbReference type="Proteomes" id="UP001602245">
    <property type="component" value="Unassembled WGS sequence"/>
</dbReference>
<protein>
    <submittedName>
        <fullName evidence="2">Cytochrome P450</fullName>
    </submittedName>
</protein>
<dbReference type="InterPro" id="IPR001128">
    <property type="entry name" value="Cyt_P450"/>
</dbReference>
<proteinExistence type="inferred from homology"/>
<dbReference type="RefSeq" id="WP_026206852.1">
    <property type="nucleotide sequence ID" value="NZ_JBIAZU010000008.1"/>
</dbReference>